<feature type="transmembrane region" description="Helical" evidence="2">
    <location>
        <begin position="159"/>
        <end position="176"/>
    </location>
</feature>
<proteinExistence type="predicted"/>
<feature type="compositionally biased region" description="Polar residues" evidence="1">
    <location>
        <begin position="87"/>
        <end position="98"/>
    </location>
</feature>
<feature type="region of interest" description="Disordered" evidence="1">
    <location>
        <begin position="76"/>
        <end position="98"/>
    </location>
</feature>
<protein>
    <submittedName>
        <fullName evidence="3">Uncharacterized protein</fullName>
    </submittedName>
</protein>
<evidence type="ECO:0000313" key="3">
    <source>
        <dbReference type="EMBL" id="KAJ7736500.1"/>
    </source>
</evidence>
<evidence type="ECO:0000256" key="1">
    <source>
        <dbReference type="SAM" id="MobiDB-lite"/>
    </source>
</evidence>
<feature type="compositionally biased region" description="Basic residues" evidence="1">
    <location>
        <begin position="11"/>
        <end position="22"/>
    </location>
</feature>
<keyword evidence="4" id="KW-1185">Reference proteome</keyword>
<keyword evidence="2" id="KW-0812">Transmembrane</keyword>
<accession>A0AAD7MWV9</accession>
<feature type="region of interest" description="Disordered" evidence="1">
    <location>
        <begin position="1"/>
        <end position="23"/>
    </location>
</feature>
<feature type="compositionally biased region" description="Basic and acidic residues" evidence="1">
    <location>
        <begin position="1"/>
        <end position="10"/>
    </location>
</feature>
<dbReference type="EMBL" id="JARKIB010000121">
    <property type="protein sequence ID" value="KAJ7736500.1"/>
    <property type="molecule type" value="Genomic_DNA"/>
</dbReference>
<sequence>MESTRTEHTASRTRSRTPRTRPKFQERQFLTYRGSEWLKYNVGTGCWSIESAMWWWEREERSWRCADHTARPLLPSFPPPHRAASRHPNTTRTDLPAPSSSTLYTARFADASTAESTGPPVANPYYLVLCLLSAFPSAGAVNWLKLFNFCAKIFVFRRLAFYISTSWFLAQYLLAVRPGTINT</sequence>
<evidence type="ECO:0000313" key="4">
    <source>
        <dbReference type="Proteomes" id="UP001215598"/>
    </source>
</evidence>
<keyword evidence="2" id="KW-1133">Transmembrane helix</keyword>
<dbReference type="Proteomes" id="UP001215598">
    <property type="component" value="Unassembled WGS sequence"/>
</dbReference>
<gene>
    <name evidence="3" type="ORF">B0H16DRAFT_121536</name>
</gene>
<reference evidence="3" key="1">
    <citation type="submission" date="2023-03" db="EMBL/GenBank/DDBJ databases">
        <title>Massive genome expansion in bonnet fungi (Mycena s.s.) driven by repeated elements and novel gene families across ecological guilds.</title>
        <authorList>
            <consortium name="Lawrence Berkeley National Laboratory"/>
            <person name="Harder C.B."/>
            <person name="Miyauchi S."/>
            <person name="Viragh M."/>
            <person name="Kuo A."/>
            <person name="Thoen E."/>
            <person name="Andreopoulos B."/>
            <person name="Lu D."/>
            <person name="Skrede I."/>
            <person name="Drula E."/>
            <person name="Henrissat B."/>
            <person name="Morin E."/>
            <person name="Kohler A."/>
            <person name="Barry K."/>
            <person name="LaButti K."/>
            <person name="Morin E."/>
            <person name="Salamov A."/>
            <person name="Lipzen A."/>
            <person name="Mereny Z."/>
            <person name="Hegedus B."/>
            <person name="Baldrian P."/>
            <person name="Stursova M."/>
            <person name="Weitz H."/>
            <person name="Taylor A."/>
            <person name="Grigoriev I.V."/>
            <person name="Nagy L.G."/>
            <person name="Martin F."/>
            <person name="Kauserud H."/>
        </authorList>
    </citation>
    <scope>NUCLEOTIDE SEQUENCE</scope>
    <source>
        <strain evidence="3">CBHHK182m</strain>
    </source>
</reference>
<name>A0AAD7MWV9_9AGAR</name>
<feature type="transmembrane region" description="Helical" evidence="2">
    <location>
        <begin position="125"/>
        <end position="147"/>
    </location>
</feature>
<dbReference type="AlphaFoldDB" id="A0AAD7MWV9"/>
<comment type="caution">
    <text evidence="3">The sequence shown here is derived from an EMBL/GenBank/DDBJ whole genome shotgun (WGS) entry which is preliminary data.</text>
</comment>
<keyword evidence="2" id="KW-0472">Membrane</keyword>
<evidence type="ECO:0000256" key="2">
    <source>
        <dbReference type="SAM" id="Phobius"/>
    </source>
</evidence>
<organism evidence="3 4">
    <name type="scientific">Mycena metata</name>
    <dbReference type="NCBI Taxonomy" id="1033252"/>
    <lineage>
        <taxon>Eukaryota</taxon>
        <taxon>Fungi</taxon>
        <taxon>Dikarya</taxon>
        <taxon>Basidiomycota</taxon>
        <taxon>Agaricomycotina</taxon>
        <taxon>Agaricomycetes</taxon>
        <taxon>Agaricomycetidae</taxon>
        <taxon>Agaricales</taxon>
        <taxon>Marasmiineae</taxon>
        <taxon>Mycenaceae</taxon>
        <taxon>Mycena</taxon>
    </lineage>
</organism>